<evidence type="ECO:0000256" key="1">
    <source>
        <dbReference type="SAM" id="Phobius"/>
    </source>
</evidence>
<gene>
    <name evidence="2" type="ORF">SHI21_07420</name>
</gene>
<evidence type="ECO:0000313" key="2">
    <source>
        <dbReference type="EMBL" id="MEA9356023.1"/>
    </source>
</evidence>
<protein>
    <submittedName>
        <fullName evidence="2">Uncharacterized protein</fullName>
    </submittedName>
</protein>
<reference evidence="2 3" key="1">
    <citation type="submission" date="2023-11" db="EMBL/GenBank/DDBJ databases">
        <title>A Novel Polar Bacteriovorax (B. antarcticus) Isolated from the Biocrust in Antarctica.</title>
        <authorList>
            <person name="Mun W."/>
            <person name="Choi S.Y."/>
            <person name="Mitchell R.J."/>
        </authorList>
    </citation>
    <scope>NUCLEOTIDE SEQUENCE [LARGE SCALE GENOMIC DNA]</scope>
    <source>
        <strain evidence="2 3">PP10</strain>
    </source>
</reference>
<keyword evidence="1" id="KW-0812">Transmembrane</keyword>
<sequence length="195" mass="22324">MKNGKNNNKKISEVALFLVVIAGMFFYFKSKRNSNKPNSPATETPAAAPILLDNVAPLPSPEKSPDNVPSPQNIQTVKIEQVSTNSAKKMDPLLVKISIFHAELTNKHEANLRAMFKSENKESYMDDYLNLQKERMLHLSELMKTDRTRASTIKVNFEYHNRLYSIIGKDLYAKYLKILKETNISAQKTRILFEF</sequence>
<feature type="transmembrane region" description="Helical" evidence="1">
    <location>
        <begin position="12"/>
        <end position="28"/>
    </location>
</feature>
<comment type="caution">
    <text evidence="2">The sequence shown here is derived from an EMBL/GenBank/DDBJ whole genome shotgun (WGS) entry which is preliminary data.</text>
</comment>
<keyword evidence="3" id="KW-1185">Reference proteome</keyword>
<name>A0ABU5VSI7_9BACT</name>
<proteinExistence type="predicted"/>
<accession>A0ABU5VSI7</accession>
<dbReference type="RefSeq" id="WP_323575678.1">
    <property type="nucleotide sequence ID" value="NZ_JAYGJQ010000001.1"/>
</dbReference>
<keyword evidence="1" id="KW-0472">Membrane</keyword>
<dbReference type="Proteomes" id="UP001302274">
    <property type="component" value="Unassembled WGS sequence"/>
</dbReference>
<dbReference type="EMBL" id="JAYGJQ010000001">
    <property type="protein sequence ID" value="MEA9356023.1"/>
    <property type="molecule type" value="Genomic_DNA"/>
</dbReference>
<keyword evidence="1" id="KW-1133">Transmembrane helix</keyword>
<organism evidence="2 3">
    <name type="scientific">Bacteriovorax antarcticus</name>
    <dbReference type="NCBI Taxonomy" id="3088717"/>
    <lineage>
        <taxon>Bacteria</taxon>
        <taxon>Pseudomonadati</taxon>
        <taxon>Bdellovibrionota</taxon>
        <taxon>Bacteriovoracia</taxon>
        <taxon>Bacteriovoracales</taxon>
        <taxon>Bacteriovoracaceae</taxon>
        <taxon>Bacteriovorax</taxon>
    </lineage>
</organism>
<evidence type="ECO:0000313" key="3">
    <source>
        <dbReference type="Proteomes" id="UP001302274"/>
    </source>
</evidence>